<sequence length="156" mass="17371">MTAPTTPTPPPHTFLKAGHDHYKAALRLSQDDALPGPSDHLAGLAAECVVKAMLMDFFGAKQDTPDGKPYSQQSPNDKRVRYEHMPKVWDQLRLIASGHRGNLILQQIPNVNPFSTPSDEWDVFHRYRDGDTFPSGRLARHLATALALINAYESAR</sequence>
<evidence type="ECO:0000313" key="2">
    <source>
        <dbReference type="Proteomes" id="UP000670475"/>
    </source>
</evidence>
<dbReference type="RefSeq" id="WP_209340083.1">
    <property type="nucleotide sequence ID" value="NZ_JAGIQL010000039.1"/>
</dbReference>
<evidence type="ECO:0000313" key="1">
    <source>
        <dbReference type="EMBL" id="MBP0458323.1"/>
    </source>
</evidence>
<dbReference type="Proteomes" id="UP000670475">
    <property type="component" value="Unassembled WGS sequence"/>
</dbReference>
<accession>A0A940MCD4</accession>
<name>A0A940MCD4_9ACTN</name>
<comment type="caution">
    <text evidence="1">The sequence shown here is derived from an EMBL/GenBank/DDBJ whole genome shotgun (WGS) entry which is preliminary data.</text>
</comment>
<protein>
    <submittedName>
        <fullName evidence="1">Uncharacterized protein</fullName>
    </submittedName>
</protein>
<organism evidence="1 2">
    <name type="scientific">Streptomyces montanisoli</name>
    <dbReference type="NCBI Taxonomy" id="2798581"/>
    <lineage>
        <taxon>Bacteria</taxon>
        <taxon>Bacillati</taxon>
        <taxon>Actinomycetota</taxon>
        <taxon>Actinomycetes</taxon>
        <taxon>Kitasatosporales</taxon>
        <taxon>Streptomycetaceae</taxon>
        <taxon>Streptomyces</taxon>
    </lineage>
</organism>
<proteinExistence type="predicted"/>
<keyword evidence="2" id="KW-1185">Reference proteome</keyword>
<gene>
    <name evidence="1" type="ORF">JFN87_12530</name>
</gene>
<dbReference type="EMBL" id="JAGIQL010000039">
    <property type="protein sequence ID" value="MBP0458323.1"/>
    <property type="molecule type" value="Genomic_DNA"/>
</dbReference>
<reference evidence="1" key="1">
    <citation type="submission" date="2021-03" db="EMBL/GenBank/DDBJ databases">
        <title>Whole genome sequence of Streptomyces bomunensis MMS17-BM035.</title>
        <authorList>
            <person name="Lee J.H."/>
        </authorList>
    </citation>
    <scope>NUCLEOTIDE SEQUENCE</scope>
    <source>
        <strain evidence="1">MMS17-BM035</strain>
    </source>
</reference>
<dbReference type="AlphaFoldDB" id="A0A940MCD4"/>